<comment type="similarity">
    <text evidence="1">Belongs to the PPP phosphatase family.</text>
</comment>
<dbReference type="Pfam" id="PF00149">
    <property type="entry name" value="Metallophos"/>
    <property type="match status" value="1"/>
</dbReference>
<dbReference type="InterPro" id="IPR004843">
    <property type="entry name" value="Calcineurin-like_PHP"/>
</dbReference>
<dbReference type="InterPro" id="IPR006186">
    <property type="entry name" value="Ser/Thr-sp_prot-phosphatase"/>
</dbReference>
<dbReference type="EC" id="3.1.3.16" evidence="1"/>
<dbReference type="PANTHER" id="PTHR45673">
    <property type="entry name" value="SERINE/THREONINE-PROTEIN PHOSPHATASE 2B CATALYTIC SUBUNIT 1-RELATED"/>
    <property type="match status" value="1"/>
</dbReference>
<dbReference type="InterPro" id="IPR043360">
    <property type="entry name" value="PP2B"/>
</dbReference>
<keyword evidence="1" id="KW-0378">Hydrolase</keyword>
<dbReference type="RefSeq" id="XP_027202861.1">
    <property type="nucleotide sequence ID" value="XM_027347060.1"/>
</dbReference>
<dbReference type="InParanoid" id="A0A6P6YD88"/>
<protein>
    <recommendedName>
        <fullName evidence="1">Serine/threonine-protein phosphatase</fullName>
        <ecNumber evidence="1">3.1.3.16</ecNumber>
    </recommendedName>
</protein>
<dbReference type="Proteomes" id="UP000515146">
    <property type="component" value="Unplaced"/>
</dbReference>
<reference evidence="4" key="1">
    <citation type="submission" date="2025-08" db="UniProtKB">
        <authorList>
            <consortium name="RefSeq"/>
        </authorList>
    </citation>
    <scope>IDENTIFICATION</scope>
    <source>
        <strain evidence="4">Airmid</strain>
    </source>
</reference>
<proteinExistence type="inferred from homology"/>
<dbReference type="InterPro" id="IPR029052">
    <property type="entry name" value="Metallo-depent_PP-like"/>
</dbReference>
<dbReference type="Gene3D" id="3.60.21.10">
    <property type="match status" value="1"/>
</dbReference>
<dbReference type="KEGG" id="dpte:113796761"/>
<dbReference type="GO" id="GO:0033192">
    <property type="term" value="F:calmodulin-dependent protein phosphatase activity"/>
    <property type="evidence" value="ECO:0007669"/>
    <property type="project" value="InterPro"/>
</dbReference>
<dbReference type="GO" id="GO:0097720">
    <property type="term" value="P:calcineurin-mediated signaling"/>
    <property type="evidence" value="ECO:0007669"/>
    <property type="project" value="InterPro"/>
</dbReference>
<dbReference type="PROSITE" id="PS00125">
    <property type="entry name" value="SER_THR_PHOSPHATASE"/>
    <property type="match status" value="1"/>
</dbReference>
<gene>
    <name evidence="4" type="primary">LOC113796761</name>
</gene>
<dbReference type="OMA" id="IAWIMMP"/>
<evidence type="ECO:0000313" key="3">
    <source>
        <dbReference type="Proteomes" id="UP000515146"/>
    </source>
</evidence>
<dbReference type="PRINTS" id="PR00114">
    <property type="entry name" value="STPHPHTASE"/>
</dbReference>
<comment type="catalytic activity">
    <reaction evidence="1">
        <text>O-phospho-L-threonyl-[protein] + H2O = L-threonyl-[protein] + phosphate</text>
        <dbReference type="Rhea" id="RHEA:47004"/>
        <dbReference type="Rhea" id="RHEA-COMP:11060"/>
        <dbReference type="Rhea" id="RHEA-COMP:11605"/>
        <dbReference type="ChEBI" id="CHEBI:15377"/>
        <dbReference type="ChEBI" id="CHEBI:30013"/>
        <dbReference type="ChEBI" id="CHEBI:43474"/>
        <dbReference type="ChEBI" id="CHEBI:61977"/>
        <dbReference type="EC" id="3.1.3.16"/>
    </reaction>
</comment>
<evidence type="ECO:0000256" key="1">
    <source>
        <dbReference type="RuleBase" id="RU004273"/>
    </source>
</evidence>
<dbReference type="SMART" id="SM00156">
    <property type="entry name" value="PP2Ac"/>
    <property type="match status" value="1"/>
</dbReference>
<name>A0A6P6YD88_DERPT</name>
<sequence>MKVPNALTRIWLQKEVSIAWIMMPKLHVNVAVYPYDAYYIVIKFDLFLEVDLRNLSSYSYYILISDSEEEQTSLETLLANGLINSDGEFEFITPTNKGSFIIKNTYLWTYFEAFEALTKNDNDLVSFLSLERSLLINIIRLFGDIIEKEPNLLFIEEPLVIVGDLHGQFYDLLHLLEITNDVSQDNKFLFLGDYVDRGSFNIETITLLMILKIKYPKYVWMLRGNHESRQMTSFFNFRDECLFKYDLLVYNMFIEAFNKLPLAAIINRTIFAVHGGISPSTCDRITIQKINRFVEPPHSGLFCDLLWADPIDQTRQRTSFKTENFIVNNVRGCSYFYGFNAVQEFLQQNNFLCIIRAHEAQALGFKLGKESPETDFPTVITIFSAPNYCDVYANKAAYMTIQQNLINIQQFCAVHHPFVFPDYTELFPWMVPNLSS</sequence>
<dbReference type="OrthoDB" id="5593063at2759"/>
<keyword evidence="3" id="KW-1185">Reference proteome</keyword>
<organism evidence="3 4">
    <name type="scientific">Dermatophagoides pteronyssinus</name>
    <name type="common">European house dust mite</name>
    <dbReference type="NCBI Taxonomy" id="6956"/>
    <lineage>
        <taxon>Eukaryota</taxon>
        <taxon>Metazoa</taxon>
        <taxon>Ecdysozoa</taxon>
        <taxon>Arthropoda</taxon>
        <taxon>Chelicerata</taxon>
        <taxon>Arachnida</taxon>
        <taxon>Acari</taxon>
        <taxon>Acariformes</taxon>
        <taxon>Sarcoptiformes</taxon>
        <taxon>Astigmata</taxon>
        <taxon>Psoroptidia</taxon>
        <taxon>Analgoidea</taxon>
        <taxon>Pyroglyphidae</taxon>
        <taxon>Dermatophagoidinae</taxon>
        <taxon>Dermatophagoides</taxon>
    </lineage>
</organism>
<accession>A0A6P6YD88</accession>
<feature type="domain" description="Serine/threonine specific protein phosphatases" evidence="2">
    <location>
        <begin position="222"/>
        <end position="227"/>
    </location>
</feature>
<evidence type="ECO:0000259" key="2">
    <source>
        <dbReference type="PROSITE" id="PS00125"/>
    </source>
</evidence>
<dbReference type="SUPFAM" id="SSF56300">
    <property type="entry name" value="Metallo-dependent phosphatases"/>
    <property type="match status" value="1"/>
</dbReference>
<dbReference type="AlphaFoldDB" id="A0A6P6YD88"/>
<evidence type="ECO:0000313" key="4">
    <source>
        <dbReference type="RefSeq" id="XP_027202861.1"/>
    </source>
</evidence>